<comment type="caution">
    <text evidence="1">The sequence shown here is derived from an EMBL/GenBank/DDBJ whole genome shotgun (WGS) entry which is preliminary data.</text>
</comment>
<dbReference type="InterPro" id="IPR011011">
    <property type="entry name" value="Znf_FYVE_PHD"/>
</dbReference>
<dbReference type="EMBL" id="JALNTZ010000004">
    <property type="protein sequence ID" value="KAJ3654677.1"/>
    <property type="molecule type" value="Genomic_DNA"/>
</dbReference>
<keyword evidence="2" id="KW-1185">Reference proteome</keyword>
<protein>
    <recommendedName>
        <fullName evidence="3">Zinc finger PHD-type domain-containing protein</fullName>
    </recommendedName>
</protein>
<dbReference type="PANTHER" id="PTHR37445:SF3">
    <property type="entry name" value="ZINC FINGER PHD-TYPE DOMAIN-CONTAINING PROTEIN"/>
    <property type="match status" value="1"/>
</dbReference>
<dbReference type="InterPro" id="IPR013083">
    <property type="entry name" value="Znf_RING/FYVE/PHD"/>
</dbReference>
<organism evidence="1 2">
    <name type="scientific">Zophobas morio</name>
    <dbReference type="NCBI Taxonomy" id="2755281"/>
    <lineage>
        <taxon>Eukaryota</taxon>
        <taxon>Metazoa</taxon>
        <taxon>Ecdysozoa</taxon>
        <taxon>Arthropoda</taxon>
        <taxon>Hexapoda</taxon>
        <taxon>Insecta</taxon>
        <taxon>Pterygota</taxon>
        <taxon>Neoptera</taxon>
        <taxon>Endopterygota</taxon>
        <taxon>Coleoptera</taxon>
        <taxon>Polyphaga</taxon>
        <taxon>Cucujiformia</taxon>
        <taxon>Tenebrionidae</taxon>
        <taxon>Zophobas</taxon>
    </lineage>
</organism>
<dbReference type="Proteomes" id="UP001168821">
    <property type="component" value="Unassembled WGS sequence"/>
</dbReference>
<reference evidence="1" key="1">
    <citation type="journal article" date="2023" name="G3 (Bethesda)">
        <title>Whole genome assemblies of Zophobas morio and Tenebrio molitor.</title>
        <authorList>
            <person name="Kaur S."/>
            <person name="Stinson S.A."/>
            <person name="diCenzo G.C."/>
        </authorList>
    </citation>
    <scope>NUCLEOTIDE SEQUENCE</scope>
    <source>
        <strain evidence="1">QUZm001</strain>
    </source>
</reference>
<evidence type="ECO:0008006" key="3">
    <source>
        <dbReference type="Google" id="ProtNLM"/>
    </source>
</evidence>
<evidence type="ECO:0000313" key="2">
    <source>
        <dbReference type="Proteomes" id="UP001168821"/>
    </source>
</evidence>
<sequence length="246" mass="28228">MPDVCIICSKGYSTTDSIACDIGNHFIHVTCAGLSRQEADCLRSGKRKINFFCDKCNIVNIIGTLKSEIVSLRNELGNLKSKLESQGASANLDDNKKLSDEEIINECVERQTRSFNIIVFNLPESSEPSLSDRKQDDQDKFLNFYEEENRENLSIKGSVRLGKFETRKIRPLKVTFDSTDQVLLALRKHKRTTGIYFNRDLTPMQQNLSYKIRKEFRERIDNGDSNIKMVYNNGIPKIVTKDKKNF</sequence>
<dbReference type="AlphaFoldDB" id="A0AA38IDT4"/>
<gene>
    <name evidence="1" type="ORF">Zmor_013851</name>
</gene>
<proteinExistence type="predicted"/>
<dbReference type="PANTHER" id="PTHR37445">
    <property type="entry name" value="PROTEIN CBG24663"/>
    <property type="match status" value="1"/>
</dbReference>
<dbReference type="SUPFAM" id="SSF57903">
    <property type="entry name" value="FYVE/PHD zinc finger"/>
    <property type="match status" value="1"/>
</dbReference>
<dbReference type="Gene3D" id="3.30.40.10">
    <property type="entry name" value="Zinc/RING finger domain, C3HC4 (zinc finger)"/>
    <property type="match status" value="1"/>
</dbReference>
<evidence type="ECO:0000313" key="1">
    <source>
        <dbReference type="EMBL" id="KAJ3654677.1"/>
    </source>
</evidence>
<accession>A0AA38IDT4</accession>
<name>A0AA38IDT4_9CUCU</name>